<protein>
    <submittedName>
        <fullName evidence="1">Uncharacterized protein</fullName>
    </submittedName>
</protein>
<dbReference type="Proteomes" id="UP000050495">
    <property type="component" value="Unassembled WGS sequence"/>
</dbReference>
<name>A0AAQ0XQ14_ENTAS</name>
<proteinExistence type="predicted"/>
<gene>
    <name evidence="1" type="ORF">AN696_0225140</name>
</gene>
<sequence>MLILAFGVVQNILHNIILNLDLGVAATRNVGKECKPSQLCISSSFNGYQKLPDGIIIQWGKSTSGTVGTIIGGFVGGALAAWEMGRLWN</sequence>
<evidence type="ECO:0000313" key="1">
    <source>
        <dbReference type="EMBL" id="OEH08880.1"/>
    </source>
</evidence>
<reference evidence="1 2" key="1">
    <citation type="submission" date="2016-04" db="EMBL/GenBank/DDBJ databases">
        <authorList>
            <person name="Osei Sekyere J."/>
            <person name="Sivertsen A."/>
            <person name="Pedersen A.T."/>
            <person name="Sundsfjord A."/>
        </authorList>
    </citation>
    <scope>NUCLEOTIDE SEQUENCE [LARGE SCALE GENOMIC DNA]</scope>
    <source>
        <strain evidence="1 2">ST435:939705067</strain>
    </source>
</reference>
<organism evidence="1 2">
    <name type="scientific">Enterobacter asburiae</name>
    <dbReference type="NCBI Taxonomy" id="61645"/>
    <lineage>
        <taxon>Bacteria</taxon>
        <taxon>Pseudomonadati</taxon>
        <taxon>Pseudomonadota</taxon>
        <taxon>Gammaproteobacteria</taxon>
        <taxon>Enterobacterales</taxon>
        <taxon>Enterobacteriaceae</taxon>
        <taxon>Enterobacter</taxon>
        <taxon>Enterobacter cloacae complex</taxon>
    </lineage>
</organism>
<dbReference type="AlphaFoldDB" id="A0AAQ0XQ14"/>
<comment type="caution">
    <text evidence="1">The sequence shown here is derived from an EMBL/GenBank/DDBJ whole genome shotgun (WGS) entry which is preliminary data.</text>
</comment>
<dbReference type="Gene3D" id="2.60.40.3940">
    <property type="match status" value="1"/>
</dbReference>
<evidence type="ECO:0000313" key="2">
    <source>
        <dbReference type="Proteomes" id="UP000050495"/>
    </source>
</evidence>
<dbReference type="EMBL" id="LJEY02000227">
    <property type="protein sequence ID" value="OEH08880.1"/>
    <property type="molecule type" value="Genomic_DNA"/>
</dbReference>
<accession>A0AAQ0XQ14</accession>
<dbReference type="RefSeq" id="WP_045357491.1">
    <property type="nucleotide sequence ID" value="NZ_BLWZ01000042.1"/>
</dbReference>